<dbReference type="EC" id="1.13.11.-" evidence="5"/>
<evidence type="ECO:0000256" key="5">
    <source>
        <dbReference type="RuleBase" id="RU364048"/>
    </source>
</evidence>
<sequence>MGVPANQRGPFRPMRFEATIEDCIVSGELPDGLEGGFYRNGPTWRRPNKQGLETVYTIDGMVQGLVFRDGKVEFRNRWVRTPKFVAEERAGRSLFSYADGKFDDWRAWGLGDAIRDEHNAGIPQGVSAVNAMPFNGEVLALSEQGCPPIALDPITLETKGIVPWSSQLSDGLFEKVCFGDGAFGPHPKWDDVKEELWSCTYRDRKPFISVHCVTLDGVVLTKHLDDGPYCAIAHDMWITENYAIVAFAPFLQDRARIAQGRGIYGWDTSLPTVIAVIRRDDIDGPVQWIEADFEPEYIMHTLSANEIDGKIVLDGPIFDAPPFMTDELFSPGGPFIPFWQVSTSRVGRWVVDLEKGKAASERLGDTPVELPKIDERFWGKPYEWGFYTAGEPVNDGMRMNTVLRRNVHTGKEDSYTIKHDRPIGVYESVFVPRSPDAPEGDGYLITPVSYFNERHTDFMIFNAEDLPAGPVAKIELPFVVGWTPHGHWMDFR</sequence>
<evidence type="ECO:0000256" key="3">
    <source>
        <dbReference type="ARBA" id="ARBA00023002"/>
    </source>
</evidence>
<evidence type="ECO:0000313" key="7">
    <source>
        <dbReference type="Proteomes" id="UP001190465"/>
    </source>
</evidence>
<evidence type="ECO:0000313" key="6">
    <source>
        <dbReference type="EMBL" id="CAJ1511075.1"/>
    </source>
</evidence>
<proteinExistence type="inferred from homology"/>
<keyword evidence="2 5" id="KW-0479">Metal-binding</keyword>
<organism evidence="6 7">
    <name type="scientific">[Mycobacterium] burgundiense</name>
    <dbReference type="NCBI Taxonomy" id="3064286"/>
    <lineage>
        <taxon>Bacteria</taxon>
        <taxon>Bacillati</taxon>
        <taxon>Actinomycetota</taxon>
        <taxon>Actinomycetes</taxon>
        <taxon>Mycobacteriales</taxon>
        <taxon>Mycobacteriaceae</taxon>
        <taxon>Mycolicibacterium</taxon>
    </lineage>
</organism>
<dbReference type="PANTHER" id="PTHR10543">
    <property type="entry name" value="BETA-CAROTENE DIOXYGENASE"/>
    <property type="match status" value="1"/>
</dbReference>
<evidence type="ECO:0000256" key="1">
    <source>
        <dbReference type="ARBA" id="ARBA00006787"/>
    </source>
</evidence>
<name>A0ABN9NTF5_9MYCO</name>
<keyword evidence="4 5" id="KW-0408">Iron</keyword>
<protein>
    <recommendedName>
        <fullName evidence="5">Dioxygenase</fullName>
        <ecNumber evidence="5">1.13.11.-</ecNumber>
    </recommendedName>
</protein>
<dbReference type="Proteomes" id="UP001190465">
    <property type="component" value="Chromosome"/>
</dbReference>
<dbReference type="InterPro" id="IPR004294">
    <property type="entry name" value="Carotenoid_Oase"/>
</dbReference>
<evidence type="ECO:0000256" key="4">
    <source>
        <dbReference type="ARBA" id="ARBA00023004"/>
    </source>
</evidence>
<accession>A0ABN9NTF5</accession>
<dbReference type="EMBL" id="OY726397">
    <property type="protein sequence ID" value="CAJ1511075.1"/>
    <property type="molecule type" value="Genomic_DNA"/>
</dbReference>
<comment type="similarity">
    <text evidence="1 5">Belongs to the carotenoid oxygenase family.</text>
</comment>
<dbReference type="Pfam" id="PF03055">
    <property type="entry name" value="RPE65"/>
    <property type="match status" value="1"/>
</dbReference>
<comment type="cofactor">
    <cofactor evidence="5">
        <name>Fe(2+)</name>
        <dbReference type="ChEBI" id="CHEBI:29033"/>
    </cofactor>
    <text evidence="5">Binds 1 Fe(2+) ion per subunit.</text>
</comment>
<gene>
    <name evidence="6" type="ORF">MU0053_004992</name>
</gene>
<keyword evidence="3 5" id="KW-0560">Oxidoreductase</keyword>
<dbReference type="RefSeq" id="WP_308480248.1">
    <property type="nucleotide sequence ID" value="NZ_OY726397.1"/>
</dbReference>
<keyword evidence="5" id="KW-0223">Dioxygenase</keyword>
<reference evidence="6 7" key="1">
    <citation type="submission" date="2023-08" db="EMBL/GenBank/DDBJ databases">
        <authorList>
            <person name="Folkvardsen B D."/>
            <person name="Norman A."/>
        </authorList>
    </citation>
    <scope>NUCLEOTIDE SEQUENCE [LARGE SCALE GENOMIC DNA]</scope>
    <source>
        <strain evidence="6 7">Mu0053</strain>
    </source>
</reference>
<keyword evidence="7" id="KW-1185">Reference proteome</keyword>
<evidence type="ECO:0000256" key="2">
    <source>
        <dbReference type="ARBA" id="ARBA00022723"/>
    </source>
</evidence>
<dbReference type="PANTHER" id="PTHR10543:SF89">
    <property type="entry name" value="CAROTENOID 9,10(9',10')-CLEAVAGE DIOXYGENASE 1"/>
    <property type="match status" value="1"/>
</dbReference>